<evidence type="ECO:0000256" key="1">
    <source>
        <dbReference type="ARBA" id="ARBA00022737"/>
    </source>
</evidence>
<dbReference type="Proteomes" id="UP001583280">
    <property type="component" value="Unassembled WGS sequence"/>
</dbReference>
<feature type="region of interest" description="Disordered" evidence="2">
    <location>
        <begin position="871"/>
        <end position="897"/>
    </location>
</feature>
<dbReference type="InterPro" id="IPR011990">
    <property type="entry name" value="TPR-like_helical_dom_sf"/>
</dbReference>
<gene>
    <name evidence="3" type="ORF">Cpir12675_001897</name>
</gene>
<feature type="region of interest" description="Disordered" evidence="2">
    <location>
        <begin position="25"/>
        <end position="100"/>
    </location>
</feature>
<accession>A0ABR3ZDH7</accession>
<proteinExistence type="predicted"/>
<dbReference type="PANTHER" id="PTHR47447">
    <property type="entry name" value="OS03G0856100 PROTEIN"/>
    <property type="match status" value="1"/>
</dbReference>
<name>A0ABR3ZDH7_9PEZI</name>
<feature type="compositionally biased region" description="Low complexity" evidence="2">
    <location>
        <begin position="53"/>
        <end position="68"/>
    </location>
</feature>
<evidence type="ECO:0000313" key="4">
    <source>
        <dbReference type="Proteomes" id="UP001583280"/>
    </source>
</evidence>
<organism evidence="3 4">
    <name type="scientific">Ceratocystis pirilliformis</name>
    <dbReference type="NCBI Taxonomy" id="259994"/>
    <lineage>
        <taxon>Eukaryota</taxon>
        <taxon>Fungi</taxon>
        <taxon>Dikarya</taxon>
        <taxon>Ascomycota</taxon>
        <taxon>Pezizomycotina</taxon>
        <taxon>Sordariomycetes</taxon>
        <taxon>Hypocreomycetidae</taxon>
        <taxon>Microascales</taxon>
        <taxon>Ceratocystidaceae</taxon>
        <taxon>Ceratocystis</taxon>
    </lineage>
</organism>
<dbReference type="Gene3D" id="1.25.40.10">
    <property type="entry name" value="Tetratricopeptide repeat domain"/>
    <property type="match status" value="1"/>
</dbReference>
<keyword evidence="1" id="KW-0677">Repeat</keyword>
<sequence length="897" mass="100637">MTLATKWRPLPRVLLNSPVASTAPVASASSTDSFHASKPLPASTPGLAAQRWSFSTSSSQPASISQQPGPAPAKTNSALQRTRRRRREVSRTGEVSAAPEMLQMQEDMVALASLSAGQSVVVKPLLKYPRPEMTWYARGQHNKSLGTQKYLEKERIKYGSSDDADAMNPDWRGIVATMLATTPKTTMWKGDVVRAVVGATLLDELLSGVDRNIWEIYSRTGCTMDVYPHSKEEQDKTNGQEAGYVVLSGDSNAVRQAMTEIRTLAQGAALTDTTATLRPLGPEEALKIRLTAEGRFTTAYGEKPSHIPALQGRCDAKGLFEEHVPIPAEWTQRSLLNYTAKLAFAHLSHNKTFNLYGTPQARDESRLELMHKAFAAPDACHAVSLAAFKRAIYSALMSGPHKRPHMRILFSKMVDLQLIPDTDVFNMFLEDATKHKDLRKFRSVLWMMANYGCVPNLQSWMQLLRLVEHEEAKRHILRSMHSIGLLYDSRALRSVAREMVFFDAHRAMQGYEPYDDRITNEFINEKKPPDDLLTSMDSSSPYQQQQYTPKIPTQKTICPNKSNVGNLSIPEFISQLEKHYGPNWASVAAIRHVVNVFCMFGRFSAVSTFLARMGWNYKRDPVVYNIILSRARTLGLWKPMLQTLHTMAQAGVPVDEIGYTQLFAFARKVKWPNTQAIVWAYACIADRTTMHMRAAVSCQLRYPGCSMAKDFHIFGLQSEYVVPALVPRELASRFAEASNITAIRTHSHSPNPYWFSSAFNTDLPPSSEAPSTNPIAMRKLGATLVEIFRQETQIEDNKRLVPCISLIDMLTKAYTWDQKLLVKSNNEAATVRLVTNQNWPTLKIPLRTKGTGPVVRTLTIPVVRSKIVRSKSTKNQDKLLQGERGEGEIEEEHEQQQ</sequence>
<feature type="compositionally biased region" description="Basic and acidic residues" evidence="2">
    <location>
        <begin position="874"/>
        <end position="887"/>
    </location>
</feature>
<evidence type="ECO:0000256" key="2">
    <source>
        <dbReference type="SAM" id="MobiDB-lite"/>
    </source>
</evidence>
<dbReference type="CDD" id="cd00105">
    <property type="entry name" value="KH-I"/>
    <property type="match status" value="1"/>
</dbReference>
<evidence type="ECO:0000313" key="3">
    <source>
        <dbReference type="EMBL" id="KAL1898430.1"/>
    </source>
</evidence>
<keyword evidence="4" id="KW-1185">Reference proteome</keyword>
<reference evidence="3 4" key="1">
    <citation type="journal article" date="2024" name="IMA Fungus">
        <title>IMA Genome - F19 : A genome assembly and annotation guide to empower mycologists, including annotated draft genome sequences of Ceratocystis pirilliformis, Diaporthe australafricana, Fusarium ophioides, Paecilomyces lecythidis, and Sporothrix stenoceras.</title>
        <authorList>
            <person name="Aylward J."/>
            <person name="Wilson A.M."/>
            <person name="Visagie C.M."/>
            <person name="Spraker J."/>
            <person name="Barnes I."/>
            <person name="Buitendag C."/>
            <person name="Ceriani C."/>
            <person name="Del Mar Angel L."/>
            <person name="du Plessis D."/>
            <person name="Fuchs T."/>
            <person name="Gasser K."/>
            <person name="Kramer D."/>
            <person name="Li W."/>
            <person name="Munsamy K."/>
            <person name="Piso A."/>
            <person name="Price J.L."/>
            <person name="Sonnekus B."/>
            <person name="Thomas C."/>
            <person name="van der Nest A."/>
            <person name="van Dijk A."/>
            <person name="van Heerden A."/>
            <person name="van Vuuren N."/>
            <person name="Yilmaz N."/>
            <person name="Duong T.A."/>
            <person name="van der Merwe N.A."/>
            <person name="Wingfield M.J."/>
            <person name="Wingfield B.D."/>
        </authorList>
    </citation>
    <scope>NUCLEOTIDE SEQUENCE [LARGE SCALE GENOMIC DNA]</scope>
    <source>
        <strain evidence="3 4">CMW 12675</strain>
    </source>
</reference>
<protein>
    <recommendedName>
        <fullName evidence="5">Pentatricopeptide repeat domain-containing protein</fullName>
    </recommendedName>
</protein>
<dbReference type="PANTHER" id="PTHR47447:SF15">
    <property type="entry name" value="OS02G0120000 PROTEIN"/>
    <property type="match status" value="1"/>
</dbReference>
<feature type="compositionally biased region" description="Acidic residues" evidence="2">
    <location>
        <begin position="888"/>
        <end position="897"/>
    </location>
</feature>
<dbReference type="EMBL" id="JAWDJO010000032">
    <property type="protein sequence ID" value="KAL1898430.1"/>
    <property type="molecule type" value="Genomic_DNA"/>
</dbReference>
<evidence type="ECO:0008006" key="5">
    <source>
        <dbReference type="Google" id="ProtNLM"/>
    </source>
</evidence>
<comment type="caution">
    <text evidence="3">The sequence shown here is derived from an EMBL/GenBank/DDBJ whole genome shotgun (WGS) entry which is preliminary data.</text>
</comment>